<accession>A0A0R3R2A4</accession>
<name>A0A0R3R2A4_9BILA</name>
<dbReference type="WBParaSite" id="BTMF_0001414401-mRNA-1">
    <property type="protein sequence ID" value="BTMF_0001414401-mRNA-1"/>
    <property type="gene ID" value="BTMF_0001414401"/>
</dbReference>
<evidence type="ECO:0000313" key="2">
    <source>
        <dbReference type="EMBL" id="VDO41538.1"/>
    </source>
</evidence>
<dbReference type="AlphaFoldDB" id="A0A0R3R2A4"/>
<dbReference type="STRING" id="42155.A0A0R3R2A4"/>
<keyword evidence="3" id="KW-1185">Reference proteome</keyword>
<gene>
    <name evidence="2" type="ORF">BTMF_LOCUS12140</name>
</gene>
<reference evidence="4" key="1">
    <citation type="submission" date="2017-02" db="UniProtKB">
        <authorList>
            <consortium name="WormBaseParasite"/>
        </authorList>
    </citation>
    <scope>IDENTIFICATION</scope>
</reference>
<dbReference type="Proteomes" id="UP000280834">
    <property type="component" value="Unassembled WGS sequence"/>
</dbReference>
<reference evidence="2 3" key="2">
    <citation type="submission" date="2018-11" db="EMBL/GenBank/DDBJ databases">
        <authorList>
            <consortium name="Pathogen Informatics"/>
        </authorList>
    </citation>
    <scope>NUCLEOTIDE SEQUENCE [LARGE SCALE GENOMIC DNA]</scope>
</reference>
<feature type="region of interest" description="Disordered" evidence="1">
    <location>
        <begin position="1"/>
        <end position="30"/>
    </location>
</feature>
<organism evidence="4">
    <name type="scientific">Brugia timori</name>
    <dbReference type="NCBI Taxonomy" id="42155"/>
    <lineage>
        <taxon>Eukaryota</taxon>
        <taxon>Metazoa</taxon>
        <taxon>Ecdysozoa</taxon>
        <taxon>Nematoda</taxon>
        <taxon>Chromadorea</taxon>
        <taxon>Rhabditida</taxon>
        <taxon>Spirurina</taxon>
        <taxon>Spiruromorpha</taxon>
        <taxon>Filarioidea</taxon>
        <taxon>Onchocercidae</taxon>
        <taxon>Brugia</taxon>
    </lineage>
</organism>
<dbReference type="EMBL" id="UZAG01018910">
    <property type="protein sequence ID" value="VDO41538.1"/>
    <property type="molecule type" value="Genomic_DNA"/>
</dbReference>
<evidence type="ECO:0000313" key="4">
    <source>
        <dbReference type="WBParaSite" id="BTMF_0001414401-mRNA-1"/>
    </source>
</evidence>
<protein>
    <submittedName>
        <fullName evidence="4">Translocase of outer membrane 7 kDa subunit homolog</fullName>
    </submittedName>
</protein>
<proteinExistence type="predicted"/>
<evidence type="ECO:0000256" key="1">
    <source>
        <dbReference type="SAM" id="MobiDB-lite"/>
    </source>
</evidence>
<sequence length="84" mass="9613">MAMSDEELFVGDENDSNSKTPAHEADPHDAAMQQQVRFQGNVLHVFALKYLYTTWRVGIRLPILRIFTYFVIRNKSAYSGCKCA</sequence>
<feature type="compositionally biased region" description="Acidic residues" evidence="1">
    <location>
        <begin position="1"/>
        <end position="15"/>
    </location>
</feature>
<evidence type="ECO:0000313" key="3">
    <source>
        <dbReference type="Proteomes" id="UP000280834"/>
    </source>
</evidence>